<feature type="compositionally biased region" description="Polar residues" evidence="1">
    <location>
        <begin position="1"/>
        <end position="11"/>
    </location>
</feature>
<proteinExistence type="predicted"/>
<dbReference type="AlphaFoldDB" id="A0A5C3ERN2"/>
<evidence type="ECO:0000313" key="2">
    <source>
        <dbReference type="EMBL" id="SPO34762.1"/>
    </source>
</evidence>
<evidence type="ECO:0000256" key="1">
    <source>
        <dbReference type="SAM" id="MobiDB-lite"/>
    </source>
</evidence>
<organism evidence="2 3">
    <name type="scientific">Pseudozyma flocculosa</name>
    <dbReference type="NCBI Taxonomy" id="84751"/>
    <lineage>
        <taxon>Eukaryota</taxon>
        <taxon>Fungi</taxon>
        <taxon>Dikarya</taxon>
        <taxon>Basidiomycota</taxon>
        <taxon>Ustilaginomycotina</taxon>
        <taxon>Ustilaginomycetes</taxon>
        <taxon>Ustilaginales</taxon>
        <taxon>Ustilaginaceae</taxon>
        <taxon>Pseudozyma</taxon>
    </lineage>
</organism>
<feature type="compositionally biased region" description="Low complexity" evidence="1">
    <location>
        <begin position="15"/>
        <end position="36"/>
    </location>
</feature>
<protein>
    <submittedName>
        <fullName evidence="2">Uncharacterized protein</fullName>
    </submittedName>
</protein>
<dbReference type="EMBL" id="OOIP01000001">
    <property type="protein sequence ID" value="SPO34762.1"/>
    <property type="molecule type" value="Genomic_DNA"/>
</dbReference>
<gene>
    <name evidence="2" type="ORF">PSFLO_00233</name>
</gene>
<accession>A0A5C3ERN2</accession>
<evidence type="ECO:0000313" key="3">
    <source>
        <dbReference type="Proteomes" id="UP000323386"/>
    </source>
</evidence>
<feature type="region of interest" description="Disordered" evidence="1">
    <location>
        <begin position="759"/>
        <end position="788"/>
    </location>
</feature>
<name>A0A5C3ERN2_9BASI</name>
<dbReference type="Proteomes" id="UP000323386">
    <property type="component" value="Unassembled WGS sequence"/>
</dbReference>
<reference evidence="2 3" key="1">
    <citation type="submission" date="2018-03" db="EMBL/GenBank/DDBJ databases">
        <authorList>
            <person name="Guldener U."/>
        </authorList>
    </citation>
    <scope>NUCLEOTIDE SEQUENCE [LARGE SCALE GENOMIC DNA]</scope>
    <source>
        <strain evidence="2 3">DAOM196992</strain>
    </source>
</reference>
<sequence length="855" mass="93246">MRGTKPRTTSARPAESSSSTDSSSSSDCETLSDSSSVTDAPASHASNPQRGRPHRAPGIGQTGHLRFEGALSMLPCCLAPALTGHFASKDACRSCLAYKRTATVHHVVRAHRLLDELDLSFDRLPLPASDVVTALCRQFRDAARPKQRQAQSTDGDHDWISLLATLQALDVSSLLECWGELLHNRLAPLIAGAGPDSHEPWFLSTTVACVERLQCRLHRLVVPARQSQSEQAARRKGQSGGEDGLPMYIQSDAYKKSLASKQAKALTQCLKLAASRWARASALEQRGADSARGGLDLELSCLERALLVSTSPTVLVDVSGGPCRGSTAWQTFRSRASRYLCGDRSHNDHGCALARGLSKLMHLVVLGRRGDIDHFLDQIGKLTPGIEALCLVDTFWLHHDVEGPCPPPEQTFSSRWTLPPSIVRLAVLRECVALELITDDRHRDVANLFSVPGSRPVARSLLRHPDIHASDRERSYPLRQRSLQAKLHERLRLESAVTIGRQSRLAGKSARTATEAEGENVKAWSEMVSLYGDVHCRWPADEADEDARPPLDRLTTMCLRSICSSAFDAAFEAPTMAVVPQQFRWVIDNAYRCVSCGQIILPPIMQLQGHPAMADEPGDAIGQDPLTSLRRDPALAFSSEGLGRILGKGWLLDVDLGAEERPRVGHRNDRATMTPPTVASARYVQQLWAGIMKAGFLPSIKEEIVLVHADDERDANEHDEGERQLRPGLASERVVFRALIGASSASTRTWSCKTGVDFPSDNDDGGVDGSGEDSVASADAAYPASEDPRSSSVQWRFCLPCFRSHVSLPKSNGSGAASEEHGCRCIVCRAEREPAATGRAVWLRPRRATQRLSPS</sequence>
<feature type="region of interest" description="Disordered" evidence="1">
    <location>
        <begin position="1"/>
        <end position="62"/>
    </location>
</feature>
<keyword evidence="3" id="KW-1185">Reference proteome</keyword>